<feature type="repeat" description="ARM" evidence="3">
    <location>
        <begin position="97"/>
        <end position="134"/>
    </location>
</feature>
<dbReference type="PANTHER" id="PTHR23315:SF339">
    <property type="entry name" value="U-BOX DOMAIN-CONTAINING PROTEIN 40"/>
    <property type="match status" value="1"/>
</dbReference>
<dbReference type="InterPro" id="IPR000225">
    <property type="entry name" value="Armadillo"/>
</dbReference>
<reference evidence="4 5" key="1">
    <citation type="journal article" date="2023" name="G3 (Bethesda)">
        <title>A chromosome-length genome assembly and annotation of blackberry (Rubus argutus, cv. 'Hillquist').</title>
        <authorList>
            <person name="Bruna T."/>
            <person name="Aryal R."/>
            <person name="Dudchenko O."/>
            <person name="Sargent D.J."/>
            <person name="Mead D."/>
            <person name="Buti M."/>
            <person name="Cavallini A."/>
            <person name="Hytonen T."/>
            <person name="Andres J."/>
            <person name="Pham M."/>
            <person name="Weisz D."/>
            <person name="Mascagni F."/>
            <person name="Usai G."/>
            <person name="Natali L."/>
            <person name="Bassil N."/>
            <person name="Fernandez G.E."/>
            <person name="Lomsadze A."/>
            <person name="Armour M."/>
            <person name="Olukolu B."/>
            <person name="Poorten T."/>
            <person name="Britton C."/>
            <person name="Davik J."/>
            <person name="Ashrafi H."/>
            <person name="Aiden E.L."/>
            <person name="Borodovsky M."/>
            <person name="Worthington M."/>
        </authorList>
    </citation>
    <scope>NUCLEOTIDE SEQUENCE [LARGE SCALE GENOMIC DNA]</scope>
    <source>
        <strain evidence="4">PI 553951</strain>
    </source>
</reference>
<evidence type="ECO:0000256" key="1">
    <source>
        <dbReference type="ARBA" id="ARBA00022737"/>
    </source>
</evidence>
<sequence length="263" mass="29567">MKPKNRDPILENSQKEDEILTKFRSTHRSEIKEVMSLLRRITRTREEACAHLCITRLLSALRPLFASRYTTIKVNSVAALVNLSLHKSNKIKIVRSGILPSLINVLKDRSPKAQEHASGAVFNLALDDDCKTAIGVLGTLPPLLHLLNSEGERRHDSTLALYHLFARSEQLVQESCVATLYGLSHGGLRFKRLAKAAGEVEKSGSERGRDKVRRMLEIMRRREEEEEKEVYWEELVDFGLGSRTRCQLGGGALGGFCVNSSEF</sequence>
<evidence type="ECO:0000256" key="3">
    <source>
        <dbReference type="PROSITE-ProRule" id="PRU00259"/>
    </source>
</evidence>
<dbReference type="PANTHER" id="PTHR23315">
    <property type="entry name" value="U BOX DOMAIN-CONTAINING"/>
    <property type="match status" value="1"/>
</dbReference>
<accession>A0AAW1WEA6</accession>
<dbReference type="InterPro" id="IPR011989">
    <property type="entry name" value="ARM-like"/>
</dbReference>
<dbReference type="PROSITE" id="PS50176">
    <property type="entry name" value="ARM_REPEAT"/>
    <property type="match status" value="1"/>
</dbReference>
<keyword evidence="1" id="KW-0677">Repeat</keyword>
<dbReference type="EMBL" id="JBEDUW010000006">
    <property type="protein sequence ID" value="KAK9921988.1"/>
    <property type="molecule type" value="Genomic_DNA"/>
</dbReference>
<keyword evidence="2" id="KW-0833">Ubl conjugation pathway</keyword>
<gene>
    <name evidence="4" type="ORF">M0R45_030475</name>
</gene>
<proteinExistence type="predicted"/>
<name>A0AAW1WEA6_RUBAR</name>
<dbReference type="AlphaFoldDB" id="A0AAW1WEA6"/>
<comment type="caution">
    <text evidence="4">The sequence shown here is derived from an EMBL/GenBank/DDBJ whole genome shotgun (WGS) entry which is preliminary data.</text>
</comment>
<evidence type="ECO:0000256" key="2">
    <source>
        <dbReference type="ARBA" id="ARBA00022786"/>
    </source>
</evidence>
<dbReference type="Proteomes" id="UP001457282">
    <property type="component" value="Unassembled WGS sequence"/>
</dbReference>
<organism evidence="4 5">
    <name type="scientific">Rubus argutus</name>
    <name type="common">Southern blackberry</name>
    <dbReference type="NCBI Taxonomy" id="59490"/>
    <lineage>
        <taxon>Eukaryota</taxon>
        <taxon>Viridiplantae</taxon>
        <taxon>Streptophyta</taxon>
        <taxon>Embryophyta</taxon>
        <taxon>Tracheophyta</taxon>
        <taxon>Spermatophyta</taxon>
        <taxon>Magnoliopsida</taxon>
        <taxon>eudicotyledons</taxon>
        <taxon>Gunneridae</taxon>
        <taxon>Pentapetalae</taxon>
        <taxon>rosids</taxon>
        <taxon>fabids</taxon>
        <taxon>Rosales</taxon>
        <taxon>Rosaceae</taxon>
        <taxon>Rosoideae</taxon>
        <taxon>Rosoideae incertae sedis</taxon>
        <taxon>Rubus</taxon>
    </lineage>
</organism>
<dbReference type="SMART" id="SM00185">
    <property type="entry name" value="ARM"/>
    <property type="match status" value="3"/>
</dbReference>
<dbReference type="Pfam" id="PF00514">
    <property type="entry name" value="Arm"/>
    <property type="match status" value="1"/>
</dbReference>
<dbReference type="Gene3D" id="1.25.10.10">
    <property type="entry name" value="Leucine-rich Repeat Variant"/>
    <property type="match status" value="1"/>
</dbReference>
<evidence type="ECO:0000313" key="5">
    <source>
        <dbReference type="Proteomes" id="UP001457282"/>
    </source>
</evidence>
<keyword evidence="5" id="KW-1185">Reference proteome</keyword>
<protein>
    <submittedName>
        <fullName evidence="4">Uncharacterized protein</fullName>
    </submittedName>
</protein>
<dbReference type="SUPFAM" id="SSF48371">
    <property type="entry name" value="ARM repeat"/>
    <property type="match status" value="1"/>
</dbReference>
<evidence type="ECO:0000313" key="4">
    <source>
        <dbReference type="EMBL" id="KAK9921988.1"/>
    </source>
</evidence>
<dbReference type="InterPro" id="IPR016024">
    <property type="entry name" value="ARM-type_fold"/>
</dbReference>